<dbReference type="Proteomes" id="UP000184476">
    <property type="component" value="Unassembled WGS sequence"/>
</dbReference>
<dbReference type="InterPro" id="IPR045851">
    <property type="entry name" value="AMP-bd_C_sf"/>
</dbReference>
<accession>A0A1M4VJ61</accession>
<organism evidence="8 9">
    <name type="scientific">Seinonella peptonophila</name>
    <dbReference type="NCBI Taxonomy" id="112248"/>
    <lineage>
        <taxon>Bacteria</taxon>
        <taxon>Bacillati</taxon>
        <taxon>Bacillota</taxon>
        <taxon>Bacilli</taxon>
        <taxon>Bacillales</taxon>
        <taxon>Thermoactinomycetaceae</taxon>
        <taxon>Seinonella</taxon>
    </lineage>
</organism>
<dbReference type="CDD" id="cd19531">
    <property type="entry name" value="LCL_NRPS-like"/>
    <property type="match status" value="1"/>
</dbReference>
<dbReference type="SUPFAM" id="SSF47336">
    <property type="entry name" value="ACP-like"/>
    <property type="match status" value="2"/>
</dbReference>
<name>A0A1M4VJ61_9BACL</name>
<evidence type="ECO:0000313" key="8">
    <source>
        <dbReference type="EMBL" id="SHE68903.1"/>
    </source>
</evidence>
<dbReference type="SMART" id="SM00823">
    <property type="entry name" value="PKS_PP"/>
    <property type="match status" value="2"/>
</dbReference>
<dbReference type="OrthoDB" id="9765680at2"/>
<keyword evidence="5" id="KW-0677">Repeat</keyword>
<dbReference type="Pfam" id="PF13193">
    <property type="entry name" value="AMP-binding_C"/>
    <property type="match status" value="2"/>
</dbReference>
<dbReference type="PROSITE" id="PS50075">
    <property type="entry name" value="CARRIER"/>
    <property type="match status" value="2"/>
</dbReference>
<dbReference type="PANTHER" id="PTHR45527:SF14">
    <property type="entry name" value="PLIPASTATIN SYNTHASE SUBUNIT B"/>
    <property type="match status" value="1"/>
</dbReference>
<dbReference type="Pfam" id="PF00501">
    <property type="entry name" value="AMP-binding"/>
    <property type="match status" value="2"/>
</dbReference>
<sequence>MKQNQVKCVYRLTPLQQGMLFHYLENPIKLFHVQQARFCLQGQIDHSNMERGLKRLTERHDVLRTIFVYENVTEPLQVVLRERDASFTYHDYTHLPIDQREAAFDQFQLQEKQHRFELSRDHLARFALCKINEQDYRILITFHHIILDGWSLGTLLTEWLALYADIDTELPAPPDFSAYVSWLEAQTKKEQLEFWEHYLADYEHNVQLPSNMQQIAQQEVDEQRFIISSRQTQALHRLAQKYQVTLYTIFQTLWGLLLQKYSRTDDVIFGTVVSGRSAHIPQIEQMVGMLIQTVPMRLATSTEDHFVSLIQKQQEATLAAEEHHMVSLAELAVPTSWIDHLVVFENAPFQLDEIANQTGIVVQKAEVVGHTNYDLNLFIVPEQDEITLQFLYRTDRFSTEMIHRFYQHLVQMVDQVIEQPERPIRTISLCTSAEHTEWLVGNQQQNVAYPAGKTLHQMFSERVKEHPEQTAIRCNGEQFSYLELDQMSNHLAWRLKEQGVNRETRVAIMMEKSIEMIVTILAILKAGGAYIPIEPHDPIERKFHLLSDSEANLLLTQAGVLIPTEYAGERIILDHTLLNLREARSVPMINQSSDLAYLLYTSGSTGKPKGVLVEHRQVTRLWFHEGSIWEVAPTDRWAMFHSYCFDVSVGEIFGALLHGACLVIVPTETARDANRLRRLLIEEQVTLLCQTPSSFRSLIAVEELQSEHHLWVKKLIIAGEALYPSQLASWKARYPKTKILNMYGPTEAAIYATVKEIDQEAIQLNKSNIGKPLPTVRAYVLDSNFHPVPKGVVGELFLAGAGVTRGYLNREELTAERYLPDLINPDERMYRTGDLVRWMETGELEYLGRIDDQIKLRGYRIELGEIIAQLQSHPEIAEATVLVRNEQLCAYFIAHDLKAVQMSSLQAYLRDKLPEYMVPTAWIPVDHFPLTTNGKLDKQALPLPDRHKAEYVPPANHIEERLIKLWTEILAVEKVGVIDHFFALGGHSLKAMRLLTRIEQEWQVQFPLATIFRHPTIREQAKEIQQATQRELPSIRKAPEEAAYPVTSMQKRLYVLQGFEQVKTGYNIPLAYWLEGQLDYQALRDALQSLVNRQQILRTSFHFEQGEVVQKVASSVPLELSIEQTTEEQLAACMEAAITPFELSQPPLFRVKLWKINDQRHMILLDLHHIIADGLSLQIIWHELWELYQGKKLASPTLHYQDFAVWQQQFRDQDGWEEQKKYWLNQLSGELPFLELPTDYPRPKIQQFQGAVIRRSLSDELSKQIRKFAAQHQITLHTLLCAVYALLLMKLSDQKEVVMGSPFAMRPQKELENMVGMFANTLPLRIQAQPELSFTKWLHQVKETLLTAYEHGEYPLEEMLELLQLERDVSRNPLFDTLFMVQEKTFTKQRVAKLHLNPYEQEQKIAKFDLSWVIVEKEQLEVGVEFRTDLFRKKSIQQMIDYYELLLIQLLEEPEQPIRQFSLLDPDQQRQLLDQSQPFVAYPEDQTLHALFSERAMSQPDAVAVRCGNQQLTYRELEMRSNQLARVLRTKGVARESIVALLVERSLEMVISILAILKAGGAYLPIEPNYPAERIRYMLEDSEAELLLTTSSTQVPNDIATGIILLDSLPSDELDDTDIVSVNQSSDLAYLLYTSGSTGRPKGVMVEHRQVTRLWFHEGSKWGIDSSDRWAMFHSYCFDVSVGEMFGALLHGATLVIVPTWTAKDPQQLHLLLEQERISILCQTPSAFAPLSAYETEQQKHRLLLRLLLLAGEALIPSQLQAWQQIYPQTRLFNLYGPTETAIYATWKEIDHKTLSSTASNIGRPLPTMSAYVLDSDQQLVPPGVIGELYIGGAGVTRGYLNRTELTEERFLPDPFAKGNKMYRTGDRVRLLANGDIEYLGRFDDQVKIRGYRIELGEITTQLLQHQQVDDAVVIVQETGDNLDLCAYVVISGIELDQLRADLAKKLPEYMLPRYIMPIDQMPLTTNGKLDRRALPKPVLIQKSGEKILPRTESESILAEIWQDVLGISEIGIDEHFFTIGGDSIRAMQIAARLRESDWEITMQDLFQHPTIKELAPIMRKRSTEHEQGMVSGKLPLTPIQHWFFEQSFLVPNQWNQSVLLERRQGRWQLPLLQEVLSEIVKHHDALRITFQQNFSQTQAMHQEEWEKAFQFTHYDFRQIEDYKDRIIQMATQLQTKLSLSQGPLMQASLFQTAKRDYLFLSIHHLVVDGVSWRILLEDLANGYDQLLRGESLHFPAKTTSYQTWATKLEQSTMRGDWQNQLSYWEPIAQAKVPGLPIDQGVVTEPAVRRSVVQMQLDRQKTEALVRDAHHAYHTRSMDLLLASLLLTIHEWTNQKQIRVHLESHGREELLPGLDVTRTVGWFTSLYPILLELQKAEPAEVIKAVKEDLRRVPLNGIGYGLLRYLSNQAQLVVPAEICFNFLGQFDEQLPNQFAQLSTLPIGGDISPQNQPAYALEWNCVIAAGQFQLSLTYDCYLFHRLTAEKLATRFCYHLQQLLNHCVQQEQSERTPSDFAAKRLSFDDLETVLNELDKR</sequence>
<dbReference type="Gene3D" id="3.30.300.30">
    <property type="match status" value="2"/>
</dbReference>
<dbReference type="Gene3D" id="1.10.1200.10">
    <property type="entry name" value="ACP-like"/>
    <property type="match status" value="2"/>
</dbReference>
<dbReference type="FunFam" id="3.40.50.12780:FF:000012">
    <property type="entry name" value="Non-ribosomal peptide synthetase"/>
    <property type="match status" value="2"/>
</dbReference>
<evidence type="ECO:0000259" key="7">
    <source>
        <dbReference type="PROSITE" id="PS50075"/>
    </source>
</evidence>
<feature type="domain" description="Carrier" evidence="7">
    <location>
        <begin position="1989"/>
        <end position="2063"/>
    </location>
</feature>
<dbReference type="InterPro" id="IPR025110">
    <property type="entry name" value="AMP-bd_C"/>
</dbReference>
<dbReference type="NCBIfam" id="TIGR01720">
    <property type="entry name" value="NRPS-para261"/>
    <property type="match status" value="1"/>
</dbReference>
<dbReference type="Gene3D" id="3.30.559.10">
    <property type="entry name" value="Chloramphenicol acetyltransferase-like domain"/>
    <property type="match status" value="3"/>
</dbReference>
<evidence type="ECO:0000313" key="9">
    <source>
        <dbReference type="Proteomes" id="UP000184476"/>
    </source>
</evidence>
<dbReference type="InterPro" id="IPR000873">
    <property type="entry name" value="AMP-dep_synth/lig_dom"/>
</dbReference>
<dbReference type="RefSeq" id="WP_073153963.1">
    <property type="nucleotide sequence ID" value="NZ_FQVL01000002.1"/>
</dbReference>
<dbReference type="Pfam" id="PF00550">
    <property type="entry name" value="PP-binding"/>
    <property type="match status" value="2"/>
</dbReference>
<dbReference type="InterPro" id="IPR009081">
    <property type="entry name" value="PP-bd_ACP"/>
</dbReference>
<dbReference type="InterPro" id="IPR010071">
    <property type="entry name" value="AA_adenyl_dom"/>
</dbReference>
<dbReference type="InterPro" id="IPR023213">
    <property type="entry name" value="CAT-like_dom_sf"/>
</dbReference>
<dbReference type="GO" id="GO:0008610">
    <property type="term" value="P:lipid biosynthetic process"/>
    <property type="evidence" value="ECO:0007669"/>
    <property type="project" value="UniProtKB-ARBA"/>
</dbReference>
<comment type="cofactor">
    <cofactor evidence="1">
        <name>pantetheine 4'-phosphate</name>
        <dbReference type="ChEBI" id="CHEBI:47942"/>
    </cofactor>
</comment>
<dbReference type="FunFam" id="1.10.1200.10:FF:000005">
    <property type="entry name" value="Nonribosomal peptide synthetase 1"/>
    <property type="match status" value="2"/>
</dbReference>
<dbReference type="Gene3D" id="3.40.50.12780">
    <property type="entry name" value="N-terminal domain of ligase-like"/>
    <property type="match status" value="1"/>
</dbReference>
<dbReference type="InterPro" id="IPR010060">
    <property type="entry name" value="NRPS_synth"/>
</dbReference>
<reference evidence="8 9" key="1">
    <citation type="submission" date="2016-11" db="EMBL/GenBank/DDBJ databases">
        <authorList>
            <person name="Jaros S."/>
            <person name="Januszkiewicz K."/>
            <person name="Wedrychowicz H."/>
        </authorList>
    </citation>
    <scope>NUCLEOTIDE SEQUENCE [LARGE SCALE GENOMIC DNA]</scope>
    <source>
        <strain evidence="8 9">DSM 44666</strain>
    </source>
</reference>
<dbReference type="GO" id="GO:0031177">
    <property type="term" value="F:phosphopantetheine binding"/>
    <property type="evidence" value="ECO:0007669"/>
    <property type="project" value="InterPro"/>
</dbReference>
<dbReference type="EMBL" id="FQVL01000002">
    <property type="protein sequence ID" value="SHE68903.1"/>
    <property type="molecule type" value="Genomic_DNA"/>
</dbReference>
<dbReference type="InterPro" id="IPR006162">
    <property type="entry name" value="Ppantetheine_attach_site"/>
</dbReference>
<evidence type="ECO:0000256" key="1">
    <source>
        <dbReference type="ARBA" id="ARBA00001957"/>
    </source>
</evidence>
<dbReference type="InterPro" id="IPR001242">
    <property type="entry name" value="Condensation_dom"/>
</dbReference>
<dbReference type="GO" id="GO:0005829">
    <property type="term" value="C:cytosol"/>
    <property type="evidence" value="ECO:0007669"/>
    <property type="project" value="TreeGrafter"/>
</dbReference>
<feature type="domain" description="Carrier" evidence="7">
    <location>
        <begin position="953"/>
        <end position="1028"/>
    </location>
</feature>
<gene>
    <name evidence="8" type="ORF">SAMN05444392_102385</name>
</gene>
<dbReference type="CDD" id="cd19534">
    <property type="entry name" value="E_NRPS"/>
    <property type="match status" value="1"/>
</dbReference>
<proteinExistence type="inferred from homology"/>
<evidence type="ECO:0000256" key="5">
    <source>
        <dbReference type="ARBA" id="ARBA00022737"/>
    </source>
</evidence>
<dbReference type="FunFam" id="2.30.38.10:FF:000001">
    <property type="entry name" value="Non-ribosomal peptide synthetase PvdI"/>
    <property type="match status" value="1"/>
</dbReference>
<evidence type="ECO:0000256" key="4">
    <source>
        <dbReference type="ARBA" id="ARBA00022553"/>
    </source>
</evidence>
<dbReference type="GO" id="GO:0017000">
    <property type="term" value="P:antibiotic biosynthetic process"/>
    <property type="evidence" value="ECO:0007669"/>
    <property type="project" value="UniProtKB-KW"/>
</dbReference>
<evidence type="ECO:0000256" key="6">
    <source>
        <dbReference type="ARBA" id="ARBA00023194"/>
    </source>
</evidence>
<dbReference type="Gene3D" id="3.40.50.980">
    <property type="match status" value="2"/>
</dbReference>
<protein>
    <submittedName>
        <fullName evidence="8">Non-ribosomal peptide synthase domain TIGR01720/amino acid adenylation domain-containing protein</fullName>
    </submittedName>
</protein>
<dbReference type="PANTHER" id="PTHR45527">
    <property type="entry name" value="NONRIBOSOMAL PEPTIDE SYNTHETASE"/>
    <property type="match status" value="1"/>
</dbReference>
<keyword evidence="3" id="KW-0596">Phosphopantetheine</keyword>
<dbReference type="InterPro" id="IPR020845">
    <property type="entry name" value="AMP-binding_CS"/>
</dbReference>
<dbReference type="InterPro" id="IPR020806">
    <property type="entry name" value="PKS_PP-bd"/>
</dbReference>
<dbReference type="SUPFAM" id="SSF52777">
    <property type="entry name" value="CoA-dependent acyltransferases"/>
    <property type="match status" value="6"/>
</dbReference>
<dbReference type="SUPFAM" id="SSF56801">
    <property type="entry name" value="Acetyl-CoA synthetase-like"/>
    <property type="match status" value="2"/>
</dbReference>
<evidence type="ECO:0000256" key="3">
    <source>
        <dbReference type="ARBA" id="ARBA00022450"/>
    </source>
</evidence>
<dbReference type="CDD" id="cd05930">
    <property type="entry name" value="A_NRPS"/>
    <property type="match status" value="2"/>
</dbReference>
<dbReference type="STRING" id="112248.SAMN05444392_102385"/>
<keyword evidence="4" id="KW-0597">Phosphoprotein</keyword>
<dbReference type="PROSITE" id="PS00012">
    <property type="entry name" value="PHOSPHOPANTETHEINE"/>
    <property type="match status" value="2"/>
</dbReference>
<dbReference type="NCBIfam" id="TIGR01733">
    <property type="entry name" value="AA-adenyl-dom"/>
    <property type="match status" value="2"/>
</dbReference>
<evidence type="ECO:0000256" key="2">
    <source>
        <dbReference type="ARBA" id="ARBA00006432"/>
    </source>
</evidence>
<dbReference type="FunFam" id="3.40.50.980:FF:000001">
    <property type="entry name" value="Non-ribosomal peptide synthetase"/>
    <property type="match status" value="2"/>
</dbReference>
<dbReference type="GO" id="GO:0044550">
    <property type="term" value="P:secondary metabolite biosynthetic process"/>
    <property type="evidence" value="ECO:0007669"/>
    <property type="project" value="UniProtKB-ARBA"/>
</dbReference>
<dbReference type="Gene3D" id="3.30.559.30">
    <property type="entry name" value="Nonribosomal peptide synthetase, condensation domain"/>
    <property type="match status" value="3"/>
</dbReference>
<dbReference type="PROSITE" id="PS00455">
    <property type="entry name" value="AMP_BINDING"/>
    <property type="match status" value="2"/>
</dbReference>
<dbReference type="Gene3D" id="2.30.38.10">
    <property type="entry name" value="Luciferase, Domain 3"/>
    <property type="match status" value="1"/>
</dbReference>
<dbReference type="InterPro" id="IPR042099">
    <property type="entry name" value="ANL_N_sf"/>
</dbReference>
<dbReference type="InterPro" id="IPR036736">
    <property type="entry name" value="ACP-like_sf"/>
</dbReference>
<keyword evidence="6" id="KW-0045">Antibiotic biosynthesis</keyword>
<dbReference type="Pfam" id="PF00668">
    <property type="entry name" value="Condensation"/>
    <property type="match status" value="3"/>
</dbReference>
<comment type="similarity">
    <text evidence="2">Belongs to the ATP-dependent AMP-binding enzyme family.</text>
</comment>
<dbReference type="GO" id="GO:0043041">
    <property type="term" value="P:amino acid activation for nonribosomal peptide biosynthetic process"/>
    <property type="evidence" value="ECO:0007669"/>
    <property type="project" value="TreeGrafter"/>
</dbReference>
<dbReference type="FunFam" id="3.30.300.30:FF:000010">
    <property type="entry name" value="Enterobactin synthetase component F"/>
    <property type="match status" value="2"/>
</dbReference>
<keyword evidence="9" id="KW-1185">Reference proteome</keyword>
<dbReference type="NCBIfam" id="NF003417">
    <property type="entry name" value="PRK04813.1"/>
    <property type="match status" value="2"/>
</dbReference>
<dbReference type="GO" id="GO:0003824">
    <property type="term" value="F:catalytic activity"/>
    <property type="evidence" value="ECO:0007669"/>
    <property type="project" value="UniProtKB-KW"/>
</dbReference>